<evidence type="ECO:0000256" key="4">
    <source>
        <dbReference type="SAM" id="MobiDB-lite"/>
    </source>
</evidence>
<feature type="domain" description="Carbohydrate kinase FGGY N-terminal" evidence="5">
    <location>
        <begin position="33"/>
        <end position="267"/>
    </location>
</feature>
<keyword evidence="8" id="KW-1185">Reference proteome</keyword>
<dbReference type="Pfam" id="PF00370">
    <property type="entry name" value="FGGY_N"/>
    <property type="match status" value="1"/>
</dbReference>
<dbReference type="InterPro" id="IPR018484">
    <property type="entry name" value="FGGY_N"/>
</dbReference>
<feature type="domain" description="Carbohydrate kinase FGGY C-terminal" evidence="6">
    <location>
        <begin position="399"/>
        <end position="444"/>
    </location>
</feature>
<dbReference type="PANTHER" id="PTHR43095:SF5">
    <property type="entry name" value="XYLULOSE KINASE"/>
    <property type="match status" value="1"/>
</dbReference>
<gene>
    <name evidence="7" type="ORF">GCM10011390_32530</name>
</gene>
<evidence type="ECO:0000256" key="1">
    <source>
        <dbReference type="ARBA" id="ARBA00009156"/>
    </source>
</evidence>
<protein>
    <recommendedName>
        <fullName evidence="9">Carbohydrate kinase FGGY N-terminal domain-containing protein</fullName>
    </recommendedName>
</protein>
<comment type="caution">
    <text evidence="7">The sequence shown here is derived from an EMBL/GenBank/DDBJ whole genome shotgun (WGS) entry which is preliminary data.</text>
</comment>
<evidence type="ECO:0000313" key="8">
    <source>
        <dbReference type="Proteomes" id="UP000644699"/>
    </source>
</evidence>
<name>A0A917E709_9HYPH</name>
<evidence type="ECO:0000259" key="5">
    <source>
        <dbReference type="Pfam" id="PF00370"/>
    </source>
</evidence>
<keyword evidence="3" id="KW-0418">Kinase</keyword>
<dbReference type="InterPro" id="IPR050406">
    <property type="entry name" value="FGGY_Carb_Kinase"/>
</dbReference>
<evidence type="ECO:0008006" key="9">
    <source>
        <dbReference type="Google" id="ProtNLM"/>
    </source>
</evidence>
<dbReference type="AlphaFoldDB" id="A0A917E709"/>
<evidence type="ECO:0000259" key="6">
    <source>
        <dbReference type="Pfam" id="PF02782"/>
    </source>
</evidence>
<dbReference type="GO" id="GO:0005975">
    <property type="term" value="P:carbohydrate metabolic process"/>
    <property type="evidence" value="ECO:0007669"/>
    <property type="project" value="InterPro"/>
</dbReference>
<evidence type="ECO:0000256" key="2">
    <source>
        <dbReference type="ARBA" id="ARBA00022679"/>
    </source>
</evidence>
<dbReference type="Gene3D" id="3.30.420.40">
    <property type="match status" value="2"/>
</dbReference>
<keyword evidence="2" id="KW-0808">Transferase</keyword>
<organism evidence="7 8">
    <name type="scientific">Aureimonas endophytica</name>
    <dbReference type="NCBI Taxonomy" id="2027858"/>
    <lineage>
        <taxon>Bacteria</taxon>
        <taxon>Pseudomonadati</taxon>
        <taxon>Pseudomonadota</taxon>
        <taxon>Alphaproteobacteria</taxon>
        <taxon>Hyphomicrobiales</taxon>
        <taxon>Aurantimonadaceae</taxon>
        <taxon>Aureimonas</taxon>
    </lineage>
</organism>
<feature type="region of interest" description="Disordered" evidence="4">
    <location>
        <begin position="1"/>
        <end position="20"/>
    </location>
</feature>
<evidence type="ECO:0000256" key="3">
    <source>
        <dbReference type="ARBA" id="ARBA00022777"/>
    </source>
</evidence>
<feature type="region of interest" description="Disordered" evidence="4">
    <location>
        <begin position="451"/>
        <end position="473"/>
    </location>
</feature>
<dbReference type="Proteomes" id="UP000644699">
    <property type="component" value="Unassembled WGS sequence"/>
</dbReference>
<evidence type="ECO:0000313" key="7">
    <source>
        <dbReference type="EMBL" id="GGE10977.1"/>
    </source>
</evidence>
<dbReference type="InterPro" id="IPR043129">
    <property type="entry name" value="ATPase_NBD"/>
</dbReference>
<dbReference type="GO" id="GO:0016301">
    <property type="term" value="F:kinase activity"/>
    <property type="evidence" value="ECO:0007669"/>
    <property type="project" value="UniProtKB-KW"/>
</dbReference>
<dbReference type="Pfam" id="PF02782">
    <property type="entry name" value="FGGY_C"/>
    <property type="match status" value="1"/>
</dbReference>
<comment type="similarity">
    <text evidence="1">Belongs to the FGGY kinase family.</text>
</comment>
<reference evidence="7" key="1">
    <citation type="journal article" date="2014" name="Int. J. Syst. Evol. Microbiol.">
        <title>Complete genome sequence of Corynebacterium casei LMG S-19264T (=DSM 44701T), isolated from a smear-ripened cheese.</title>
        <authorList>
            <consortium name="US DOE Joint Genome Institute (JGI-PGF)"/>
            <person name="Walter F."/>
            <person name="Albersmeier A."/>
            <person name="Kalinowski J."/>
            <person name="Ruckert C."/>
        </authorList>
    </citation>
    <scope>NUCLEOTIDE SEQUENCE</scope>
    <source>
        <strain evidence="7">CGMCC 1.15367</strain>
    </source>
</reference>
<dbReference type="EMBL" id="BMIQ01000005">
    <property type="protein sequence ID" value="GGE10977.1"/>
    <property type="molecule type" value="Genomic_DNA"/>
</dbReference>
<dbReference type="SUPFAM" id="SSF53067">
    <property type="entry name" value="Actin-like ATPase domain"/>
    <property type="match status" value="2"/>
</dbReference>
<dbReference type="PANTHER" id="PTHR43095">
    <property type="entry name" value="SUGAR KINASE"/>
    <property type="match status" value="1"/>
</dbReference>
<feature type="compositionally biased region" description="Basic and acidic residues" evidence="4">
    <location>
        <begin position="461"/>
        <end position="473"/>
    </location>
</feature>
<proteinExistence type="inferred from homology"/>
<sequence>MGERPGLAEPAARRKAGRARGRVRPGIMTALCCGLDIGSTNLKAVLADASGRVRWAKAVATPRIEADGAVATSAEALLGAAETLILEGWRATGAGAPLAAVATAGVGEDGLALTPDLVPAAPALPWFDERASAEAEELAAGSAASPRLGLAVDRFRTAAKWLWLARHRTEASNKDALWVALTDYPAIAWSGRPFMSETLAARTAAYDVYRRAWDAPMLEAARAPRLPATVAAGTVLGPLRPGPLRDAGAADAETLVVAGGHDHPVAASYIRRFEPGAVIDSMGTAEVVYGESAAPARPRLDPRLAFSVPVLGGPGLACLGVLEFAATLAPYREGPHGDLVAAFLAGERPAGGASPGEAPDGAAPPVAALDRDRALAATAAAIAGLVRASADLIGAIGATGDLYTTGGWSRSDAFLRLRAEAFARPIFRFDEDELTGAGAALIAASGRAPLDPATLARPSLRRFDPPPRSEARP</sequence>
<reference evidence="7" key="2">
    <citation type="submission" date="2020-09" db="EMBL/GenBank/DDBJ databases">
        <authorList>
            <person name="Sun Q."/>
            <person name="Zhou Y."/>
        </authorList>
    </citation>
    <scope>NUCLEOTIDE SEQUENCE</scope>
    <source>
        <strain evidence="7">CGMCC 1.15367</strain>
    </source>
</reference>
<dbReference type="InterPro" id="IPR018485">
    <property type="entry name" value="FGGY_C"/>
</dbReference>
<accession>A0A917E709</accession>